<dbReference type="EMBL" id="LAZR01023005">
    <property type="protein sequence ID" value="KKL79973.1"/>
    <property type="molecule type" value="Genomic_DNA"/>
</dbReference>
<reference evidence="2" key="1">
    <citation type="journal article" date="2015" name="Nature">
        <title>Complex archaea that bridge the gap between prokaryotes and eukaryotes.</title>
        <authorList>
            <person name="Spang A."/>
            <person name="Saw J.H."/>
            <person name="Jorgensen S.L."/>
            <person name="Zaremba-Niedzwiedzka K."/>
            <person name="Martijn J."/>
            <person name="Lind A.E."/>
            <person name="van Eijk R."/>
            <person name="Schleper C."/>
            <person name="Guy L."/>
            <person name="Ettema T.J."/>
        </authorList>
    </citation>
    <scope>NUCLEOTIDE SEQUENCE</scope>
</reference>
<organism evidence="2">
    <name type="scientific">marine sediment metagenome</name>
    <dbReference type="NCBI Taxonomy" id="412755"/>
    <lineage>
        <taxon>unclassified sequences</taxon>
        <taxon>metagenomes</taxon>
        <taxon>ecological metagenomes</taxon>
    </lineage>
</organism>
<feature type="domain" description="Glycine zipper" evidence="1">
    <location>
        <begin position="61"/>
        <end position="95"/>
    </location>
</feature>
<proteinExistence type="predicted"/>
<feature type="non-terminal residue" evidence="2">
    <location>
        <position position="390"/>
    </location>
</feature>
<dbReference type="Pfam" id="PF13488">
    <property type="entry name" value="Gly-zipper_Omp"/>
    <property type="match status" value="1"/>
</dbReference>
<evidence type="ECO:0000259" key="1">
    <source>
        <dbReference type="Pfam" id="PF13488"/>
    </source>
</evidence>
<accession>A0A0F9F0R0</accession>
<protein>
    <recommendedName>
        <fullName evidence="1">Glycine zipper domain-containing protein</fullName>
    </recommendedName>
</protein>
<evidence type="ECO:0000313" key="2">
    <source>
        <dbReference type="EMBL" id="KKL79973.1"/>
    </source>
</evidence>
<comment type="caution">
    <text evidence="2">The sequence shown here is derived from an EMBL/GenBank/DDBJ whole genome shotgun (WGS) entry which is preliminary data.</text>
</comment>
<gene>
    <name evidence="2" type="ORF">LCGC14_2009470</name>
</gene>
<sequence length="390" mass="41483">MAGELTDKEFEALLGKESTARALSELPSLPRDPLPVPLGNLPSPISEVIPPELLEATPRLTGGLTGGAVGFATGGPVGAVLGAGIGGGLGQLFRQTQQEIAGEEPLTLKEAGVDVGMAIGEQAIGEAAGMGIAAVLGKMVAPFSRTVETRIFPAIQELARRGGIIEPAKITDSALLDLFHGIAEGSVTGGRGRLLRVAKTNEEVLDIWAKELAEKYITVATPREVGEGLLKGIGLADEAFFAAASREFKSLDVLLENPAVGTGRLKKAARKLLAEQGPISQRALKSETLDNILQAIEDLPDTITFREAQFDRSRLLKASTPLVEGQRDLVEGAAAQIVKAIDKEMELASRRLGGDASSQWRRANALWKEGQKTFRTNFFRTLLRKDPEKV</sequence>
<dbReference type="InterPro" id="IPR039567">
    <property type="entry name" value="Gly-zipper"/>
</dbReference>
<dbReference type="AlphaFoldDB" id="A0A0F9F0R0"/>
<name>A0A0F9F0R0_9ZZZZ</name>